<keyword evidence="3" id="KW-1185">Reference proteome</keyword>
<proteinExistence type="predicted"/>
<organism evidence="2 3">
    <name type="scientific">Oceanobacillus piezotolerans</name>
    <dbReference type="NCBI Taxonomy" id="2448030"/>
    <lineage>
        <taxon>Bacteria</taxon>
        <taxon>Bacillati</taxon>
        <taxon>Bacillota</taxon>
        <taxon>Bacilli</taxon>
        <taxon>Bacillales</taxon>
        <taxon>Bacillaceae</taxon>
        <taxon>Oceanobacillus</taxon>
    </lineage>
</organism>
<dbReference type="InterPro" id="IPR014197">
    <property type="entry name" value="Sporulation_prot_YunB"/>
</dbReference>
<dbReference type="NCBIfam" id="TIGR02832">
    <property type="entry name" value="spo_yunB"/>
    <property type="match status" value="1"/>
</dbReference>
<evidence type="ECO:0000256" key="1">
    <source>
        <dbReference type="SAM" id="MobiDB-lite"/>
    </source>
</evidence>
<feature type="region of interest" description="Disordered" evidence="1">
    <location>
        <begin position="221"/>
        <end position="245"/>
    </location>
</feature>
<reference evidence="2 3" key="1">
    <citation type="submission" date="2018-10" db="EMBL/GenBank/DDBJ databases">
        <title>Oceanobacillus sp. YLB-02 draft genome.</title>
        <authorList>
            <person name="Yu L."/>
        </authorList>
    </citation>
    <scope>NUCLEOTIDE SEQUENCE [LARGE SCALE GENOMIC DNA]</scope>
    <source>
        <strain evidence="2 3">YLB-02</strain>
    </source>
</reference>
<dbReference type="EMBL" id="RCHR01000002">
    <property type="protein sequence ID" value="RLL47118.1"/>
    <property type="molecule type" value="Genomic_DNA"/>
</dbReference>
<feature type="compositionally biased region" description="Acidic residues" evidence="1">
    <location>
        <begin position="235"/>
        <end position="245"/>
    </location>
</feature>
<evidence type="ECO:0000313" key="3">
    <source>
        <dbReference type="Proteomes" id="UP000270219"/>
    </source>
</evidence>
<name>A0A498DC93_9BACI</name>
<sequence>MTIIIFILGVSISIWYVDKKITPTIIQIAERKTTEFATRAINSAVRFAEDYEFNEVFDITYDNEGNVVTYNWNPAVVSEINRVATDRVEEYFQNMNRGDPIAYDYSLQEPYDYSDGAKDRAKLDPTLIEIPLGEVTGNTVLANLGPKIPINLELVGAVKTNVKRETEPFGITGSWVTLYIDVQADVQIIIPFISKVESLQTEIYIDGGAIIGDVPEFYGGGGEGPSISVPKSDFENENADLQDDE</sequence>
<dbReference type="Proteomes" id="UP000270219">
    <property type="component" value="Unassembled WGS sequence"/>
</dbReference>
<comment type="caution">
    <text evidence="2">The sequence shown here is derived from an EMBL/GenBank/DDBJ whole genome shotgun (WGS) entry which is preliminary data.</text>
</comment>
<evidence type="ECO:0000313" key="2">
    <source>
        <dbReference type="EMBL" id="RLL47118.1"/>
    </source>
</evidence>
<gene>
    <name evidence="2" type="primary">yunB</name>
    <name evidence="2" type="ORF">D8M04_04755</name>
</gene>
<dbReference type="AlphaFoldDB" id="A0A498DC93"/>
<dbReference type="PIRSF" id="PIRSF021383">
    <property type="entry name" value="YunB"/>
    <property type="match status" value="1"/>
</dbReference>
<protein>
    <submittedName>
        <fullName evidence="2">Sporulation protein YunB</fullName>
    </submittedName>
</protein>
<accession>A0A498DC93</accession>
<dbReference type="OrthoDB" id="1649278at2"/>
<dbReference type="Pfam" id="PF09560">
    <property type="entry name" value="Spore_YunB"/>
    <property type="match status" value="1"/>
</dbReference>